<evidence type="ECO:0000313" key="16">
    <source>
        <dbReference type="Proteomes" id="UP000094389"/>
    </source>
</evidence>
<dbReference type="RefSeq" id="XP_020069791.1">
    <property type="nucleotide sequence ID" value="XM_020216500.1"/>
</dbReference>
<evidence type="ECO:0000259" key="12">
    <source>
        <dbReference type="Pfam" id="PF02463"/>
    </source>
</evidence>
<keyword evidence="9" id="KW-0539">Nucleus</keyword>
<dbReference type="Proteomes" id="UP000038830">
    <property type="component" value="Unassembled WGS sequence"/>
</dbReference>
<dbReference type="GO" id="GO:0005524">
    <property type="term" value="F:ATP binding"/>
    <property type="evidence" value="ECO:0007669"/>
    <property type="project" value="UniProtKB-KW"/>
</dbReference>
<proteinExistence type="inferred from homology"/>
<dbReference type="Gene3D" id="3.40.50.300">
    <property type="entry name" value="P-loop containing nucleotide triphosphate hydrolases"/>
    <property type="match status" value="2"/>
</dbReference>
<feature type="coiled-coil region" evidence="10">
    <location>
        <begin position="210"/>
        <end position="237"/>
    </location>
</feature>
<evidence type="ECO:0000256" key="6">
    <source>
        <dbReference type="ARBA" id="ARBA00022741"/>
    </source>
</evidence>
<dbReference type="AlphaFoldDB" id="A0A0H5C3I0"/>
<evidence type="ECO:0000256" key="2">
    <source>
        <dbReference type="ARBA" id="ARBA00004286"/>
    </source>
</evidence>
<dbReference type="EMBL" id="KV453933">
    <property type="protein sequence ID" value="ODV72752.1"/>
    <property type="molecule type" value="Genomic_DNA"/>
</dbReference>
<evidence type="ECO:0000256" key="11">
    <source>
        <dbReference type="SAM" id="MobiDB-lite"/>
    </source>
</evidence>
<dbReference type="Pfam" id="PF02463">
    <property type="entry name" value="SMC_N"/>
    <property type="match status" value="1"/>
</dbReference>
<keyword evidence="8 10" id="KW-0175">Coiled coil</keyword>
<evidence type="ECO:0000256" key="8">
    <source>
        <dbReference type="ARBA" id="ARBA00023054"/>
    </source>
</evidence>
<evidence type="ECO:0000256" key="10">
    <source>
        <dbReference type="SAM" id="Coils"/>
    </source>
</evidence>
<evidence type="ECO:0000256" key="4">
    <source>
        <dbReference type="ARBA" id="ARBA00018687"/>
    </source>
</evidence>
<feature type="domain" description="RecF/RecN/SMC N-terminal" evidence="12">
    <location>
        <begin position="42"/>
        <end position="1046"/>
    </location>
</feature>
<feature type="coiled-coil region" evidence="10">
    <location>
        <begin position="651"/>
        <end position="752"/>
    </location>
</feature>
<dbReference type="EMBL" id="CDQK01000003">
    <property type="protein sequence ID" value="CEP22222.1"/>
    <property type="molecule type" value="Genomic_DNA"/>
</dbReference>
<evidence type="ECO:0000256" key="3">
    <source>
        <dbReference type="ARBA" id="ARBA00010171"/>
    </source>
</evidence>
<dbReference type="PANTHER" id="PTHR45916">
    <property type="entry name" value="STRUCTURAL MAINTENANCE OF CHROMOSOMES PROTEIN 5"/>
    <property type="match status" value="1"/>
</dbReference>
<feature type="region of interest" description="Disordered" evidence="11">
    <location>
        <begin position="1"/>
        <end position="32"/>
    </location>
</feature>
<feature type="compositionally biased region" description="Basic and acidic residues" evidence="11">
    <location>
        <begin position="14"/>
        <end position="32"/>
    </location>
</feature>
<comment type="similarity">
    <text evidence="3">Belongs to the SMC family. SMC5 subfamily.</text>
</comment>
<feature type="coiled-coil region" evidence="10">
    <location>
        <begin position="795"/>
        <end position="822"/>
    </location>
</feature>
<keyword evidence="5" id="KW-0158">Chromosome</keyword>
<dbReference type="GO" id="GO:0007059">
    <property type="term" value="P:chromosome segregation"/>
    <property type="evidence" value="ECO:0007669"/>
    <property type="project" value="UniProtKB-ARBA"/>
</dbReference>
<reference evidence="15" key="2">
    <citation type="journal article" date="2015" name="J. Biotechnol.">
        <title>The structure of the Cyberlindnera jadinii genome and its relation to Candida utilis analyzed by the occurrence of single nucleotide polymorphisms.</title>
        <authorList>
            <person name="Rupp O."/>
            <person name="Brinkrolf K."/>
            <person name="Buerth C."/>
            <person name="Kunigo M."/>
            <person name="Schneider J."/>
            <person name="Jaenicke S."/>
            <person name="Goesmann A."/>
            <person name="Puehler A."/>
            <person name="Jaeger K.-E."/>
            <person name="Ernst J.F."/>
        </authorList>
    </citation>
    <scope>NUCLEOTIDE SEQUENCE [LARGE SCALE GENOMIC DNA]</scope>
    <source>
        <strain evidence="15">ATCC 18201 / CBS 1600 / BCRC 20928 / JCM 3617 / NBRC 0987 / NRRL Y-1542</strain>
    </source>
</reference>
<evidence type="ECO:0000313" key="13">
    <source>
        <dbReference type="EMBL" id="CEP22222.1"/>
    </source>
</evidence>
<evidence type="ECO:0000313" key="14">
    <source>
        <dbReference type="EMBL" id="ODV72752.1"/>
    </source>
</evidence>
<accession>A0A0H5C3I0</accession>
<keyword evidence="14" id="KW-0378">Hydrolase</keyword>
<keyword evidence="6" id="KW-0547">Nucleotide-binding</keyword>
<feature type="coiled-coil region" evidence="10">
    <location>
        <begin position="263"/>
        <end position="475"/>
    </location>
</feature>
<evidence type="ECO:0000256" key="1">
    <source>
        <dbReference type="ARBA" id="ARBA00004123"/>
    </source>
</evidence>
<reference evidence="13" key="1">
    <citation type="submission" date="2014-12" db="EMBL/GenBank/DDBJ databases">
        <authorList>
            <person name="Jaenicke S."/>
        </authorList>
    </citation>
    <scope>NUCLEOTIDE SEQUENCE [LARGE SCALE GENOMIC DNA]</scope>
    <source>
        <strain evidence="13">CBS1600</strain>
    </source>
</reference>
<dbReference type="STRING" id="983966.A0A0H5C3I0"/>
<dbReference type="GO" id="GO:0003697">
    <property type="term" value="F:single-stranded DNA binding"/>
    <property type="evidence" value="ECO:0007669"/>
    <property type="project" value="TreeGrafter"/>
</dbReference>
<evidence type="ECO:0000256" key="5">
    <source>
        <dbReference type="ARBA" id="ARBA00022454"/>
    </source>
</evidence>
<reference evidence="14 16" key="3">
    <citation type="journal article" date="2016" name="Proc. Natl. Acad. Sci. U.S.A.">
        <title>Comparative genomics of biotechnologically important yeasts.</title>
        <authorList>
            <person name="Riley R."/>
            <person name="Haridas S."/>
            <person name="Wolfe K.H."/>
            <person name="Lopes M.R."/>
            <person name="Hittinger C.T."/>
            <person name="Goeker M."/>
            <person name="Salamov A.A."/>
            <person name="Wisecaver J.H."/>
            <person name="Long T.M."/>
            <person name="Calvey C.H."/>
            <person name="Aerts A.L."/>
            <person name="Barry K.W."/>
            <person name="Choi C."/>
            <person name="Clum A."/>
            <person name="Coughlan A.Y."/>
            <person name="Deshpande S."/>
            <person name="Douglass A.P."/>
            <person name="Hanson S.J."/>
            <person name="Klenk H.-P."/>
            <person name="LaButti K.M."/>
            <person name="Lapidus A."/>
            <person name="Lindquist E.A."/>
            <person name="Lipzen A.M."/>
            <person name="Meier-Kolthoff J.P."/>
            <person name="Ohm R.A."/>
            <person name="Otillar R.P."/>
            <person name="Pangilinan J.L."/>
            <person name="Peng Y."/>
            <person name="Rokas A."/>
            <person name="Rosa C.A."/>
            <person name="Scheuner C."/>
            <person name="Sibirny A.A."/>
            <person name="Slot J.C."/>
            <person name="Stielow J.B."/>
            <person name="Sun H."/>
            <person name="Kurtzman C.P."/>
            <person name="Blackwell M."/>
            <person name="Grigoriev I.V."/>
            <person name="Jeffries T.W."/>
        </authorList>
    </citation>
    <scope>NUCLEOTIDE SEQUENCE [LARGE SCALE GENOMIC DNA]</scope>
    <source>
        <strain evidence="16">ATCC 18201 / CBS 1600 / BCRC 20928 / JCM 3617 / NBRC 0987 / NRRL Y-1542</strain>
        <strain evidence="14">NRRL Y-1542</strain>
    </source>
</reference>
<accession>A0A1E4RZT1</accession>
<dbReference type="Proteomes" id="UP000094389">
    <property type="component" value="Unassembled WGS sequence"/>
</dbReference>
<dbReference type="GO" id="GO:0030915">
    <property type="term" value="C:Smc5-Smc6 complex"/>
    <property type="evidence" value="ECO:0007669"/>
    <property type="project" value="UniProtKB-ARBA"/>
</dbReference>
<dbReference type="InterPro" id="IPR003395">
    <property type="entry name" value="RecF/RecN/SMC_N"/>
</dbReference>
<evidence type="ECO:0000256" key="9">
    <source>
        <dbReference type="ARBA" id="ARBA00023242"/>
    </source>
</evidence>
<keyword evidence="7" id="KW-0067">ATP-binding</keyword>
<dbReference type="GO" id="GO:0016787">
    <property type="term" value="F:hydrolase activity"/>
    <property type="evidence" value="ECO:0007669"/>
    <property type="project" value="UniProtKB-KW"/>
</dbReference>
<dbReference type="OMA" id="RFWTSQP"/>
<dbReference type="GO" id="GO:0005634">
    <property type="term" value="C:nucleus"/>
    <property type="evidence" value="ECO:0007669"/>
    <property type="project" value="UniProtKB-SubCell"/>
</dbReference>
<dbReference type="FunFam" id="3.40.50.300:FF:001301">
    <property type="entry name" value="Structural maintenance of chromosomes 5"/>
    <property type="match status" value="1"/>
</dbReference>
<dbReference type="SUPFAM" id="SSF52540">
    <property type="entry name" value="P-loop containing nucleoside triphosphate hydrolases"/>
    <property type="match status" value="2"/>
</dbReference>
<dbReference type="GeneID" id="30990896"/>
<dbReference type="OrthoDB" id="10254973at2759"/>
<organism evidence="13 15">
    <name type="scientific">Cyberlindnera jadinii (strain ATCC 18201 / CBS 1600 / BCRC 20928 / JCM 3617 / NBRC 0987 / NRRL Y-1542)</name>
    <name type="common">Torula yeast</name>
    <name type="synonym">Candida utilis</name>
    <dbReference type="NCBI Taxonomy" id="983966"/>
    <lineage>
        <taxon>Eukaryota</taxon>
        <taxon>Fungi</taxon>
        <taxon>Dikarya</taxon>
        <taxon>Ascomycota</taxon>
        <taxon>Saccharomycotina</taxon>
        <taxon>Saccharomycetes</taxon>
        <taxon>Phaffomycetales</taxon>
        <taxon>Phaffomycetaceae</taxon>
        <taxon>Cyberlindnera</taxon>
    </lineage>
</organism>
<name>A0A0H5C3I0_CYBJN</name>
<evidence type="ECO:0000313" key="15">
    <source>
        <dbReference type="Proteomes" id="UP000038830"/>
    </source>
</evidence>
<protein>
    <recommendedName>
        <fullName evidence="4">Structural maintenance of chromosomes protein 5</fullName>
    </recommendedName>
</protein>
<keyword evidence="16" id="KW-1185">Reference proteome</keyword>
<evidence type="ECO:0000256" key="7">
    <source>
        <dbReference type="ARBA" id="ARBA00022840"/>
    </source>
</evidence>
<dbReference type="GO" id="GO:0000724">
    <property type="term" value="P:double-strand break repair via homologous recombination"/>
    <property type="evidence" value="ECO:0007669"/>
    <property type="project" value="TreeGrafter"/>
</dbReference>
<sequence>MSSVVHPAPSHEIAGMEERESKRRRTTTDHVDKSKFQPGAILKVKVKNFVVYSLTEFQMSPSLNMIIAPNGTGKSTLVCAVCLGLAGSPALLGRQKTLAGFIKNGEESATIEITLKNKGDQKDVLITRDIYQNNKSDWYLNNKPTSETKVKAALEQLNVQLDNLCQFLPQEKVASFAALDQKELLLETQRAVDNKLFQQHKELIFFDDRKREIDAKLTEALAEKARLEIEQARFEEDAKKYDAHQKKQVEIRLHTDLLSFARLEDLKVQTAELKAKRDEIKARLDSYEDDIAPFEDAKADVERELEKAANESYDKRNITKKYETKLKESENAIEKVDDKIEKLKNTNRKLEERATEKKAELEKSTQILESAKEELAGLEIVTDKELKDASNETARIHDTMIEFDNRIDDLREQVADKKRTIRNCQQAAERHKAELNSNDKIQIFDMDSMRRNRGAVAVKKAVKLLRSELKGLRNEIFEPPCLTVTAKSSYYADYLEELVPFQTSISLTAISKEAFDKHSPEFMEKRNIHVPFRYLSSKVSPTKFSQEELKQFGFDGYLSDFLDGPKPVIRMLCDIAYVNDVPVAVNPLSDRELDALCNPRNGQIMFKKFFSGDTLYTLAKSQYGSRQVTTRTTHVSKAQIYGDGGISEETRRRIHEQIKKANDTAQNFERELVLLKESIESVTQEKEEIMGNFNHYRAIEGSLKEKKKKREKAEVRISLIEKKVDILKTESNKDYKQEIRKNRQRIKVLEIARIDSLCDIADTQCLLAKAAREVAIADIRKIEANSKRLALETLFKSILEGKEKLKAELAHAKRELQRLKDDPERQELKARIVNLDVETKESLIDLIQKYREENTFTEEGVRLTLERLQSELTLLGSSSRSSIKALERVVNQLRELDAKIPEYQGTRELENKKIKEILSVWEPQLNDMVQRISAKFSTIFPTVGSAGEIRVTRAERFSDWKLEIMVKFRDEADLKPLDSHTQSGGERAVSTVYFMISMQELTSSPFRVVDEINQGMDTRNERVVHKHMVEVACKEQTSQYFLITPKLLTSLHYAKNMRVHCIMSGPWTPNPFTHPKLLTLGATSLYD</sequence>
<gene>
    <name evidence="13" type="primary">SMC5</name>
    <name evidence="13" type="ORF">BN1211_2512</name>
    <name evidence="14" type="ORF">CYBJADRAFT_173754</name>
</gene>
<dbReference type="InterPro" id="IPR027417">
    <property type="entry name" value="P-loop_NTPase"/>
</dbReference>
<dbReference type="PANTHER" id="PTHR45916:SF1">
    <property type="entry name" value="STRUCTURAL MAINTENANCE OF CHROMOSOMES PROTEIN 5"/>
    <property type="match status" value="1"/>
</dbReference>
<comment type="subcellular location">
    <subcellularLocation>
        <location evidence="2">Chromosome</location>
    </subcellularLocation>
    <subcellularLocation>
        <location evidence="1">Nucleus</location>
    </subcellularLocation>
</comment>